<dbReference type="Pfam" id="PF04607">
    <property type="entry name" value="RelA_SpoT"/>
    <property type="match status" value="1"/>
</dbReference>
<evidence type="ECO:0000259" key="2">
    <source>
        <dbReference type="SMART" id="SM00954"/>
    </source>
</evidence>
<dbReference type="SUPFAM" id="SSF81301">
    <property type="entry name" value="Nucleotidyltransferase"/>
    <property type="match status" value="1"/>
</dbReference>
<sequence>MTEEEYLCFIQPYEDALKNIRVRVEVLNNDYRRKYQNYPIHYVQHRIKQKESIENKLEENGYDASMDSARNYLTDIAGIRVICYFVRDIYAIVGLLKKQSDIVIIKESDYIAEPKPNGYRSYHLVFGVPVYHTDGMEYYPVEIQLRTMSMDLWASMEHRICYKGEQKEPAAEELKEYALALRKMEEEMEKFL</sequence>
<dbReference type="EMBL" id="CP002109">
    <property type="protein sequence ID" value="ADL03152.1"/>
    <property type="molecule type" value="Genomic_DNA"/>
</dbReference>
<dbReference type="GO" id="GO:0015970">
    <property type="term" value="P:guanosine tetraphosphate biosynthetic process"/>
    <property type="evidence" value="ECO:0007669"/>
    <property type="project" value="UniProtKB-UniPathway"/>
</dbReference>
<keyword evidence="4" id="KW-1185">Reference proteome</keyword>
<dbReference type="Proteomes" id="UP000001662">
    <property type="component" value="Chromosome"/>
</dbReference>
<name>D9R439_LACSW</name>
<dbReference type="RefSeq" id="WP_013271250.1">
    <property type="nucleotide sequence ID" value="NC_014376.1"/>
</dbReference>
<dbReference type="PANTHER" id="PTHR47837">
    <property type="entry name" value="GTP PYROPHOSPHOKINASE YJBM"/>
    <property type="match status" value="1"/>
</dbReference>
<dbReference type="PaxDb" id="610130-Closa_0516"/>
<dbReference type="AlphaFoldDB" id="D9R439"/>
<dbReference type="OrthoDB" id="9789634at2"/>
<reference evidence="3" key="1">
    <citation type="submission" date="2010-07" db="EMBL/GenBank/DDBJ databases">
        <title>Complete sequence of Clostridium saccharolyticum WM1.</title>
        <authorList>
            <consortium name="US DOE Joint Genome Institute"/>
            <person name="Lucas S."/>
            <person name="Copeland A."/>
            <person name="Lapidus A."/>
            <person name="Cheng J.-F."/>
            <person name="Bruce D."/>
            <person name="Goodwin L."/>
            <person name="Pitluck S."/>
            <person name="Chertkov O."/>
            <person name="Detter J.C."/>
            <person name="Han C."/>
            <person name="Tapia R."/>
            <person name="Land M."/>
            <person name="Hauser L."/>
            <person name="Chang Y.-J."/>
            <person name="Jeffries C."/>
            <person name="Kyrpides N."/>
            <person name="Ivanova N."/>
            <person name="Mikhailova N."/>
            <person name="Mouttaki H."/>
            <person name="Lin L."/>
            <person name="Zhou J."/>
            <person name="Hemme C.L."/>
            <person name="Woyke T."/>
        </authorList>
    </citation>
    <scope>NUCLEOTIDE SEQUENCE [LARGE SCALE GENOMIC DNA]</scope>
    <source>
        <strain evidence="3">WM1</strain>
    </source>
</reference>
<feature type="domain" description="RelA/SpoT" evidence="2">
    <location>
        <begin position="45"/>
        <end position="168"/>
    </location>
</feature>
<dbReference type="CDD" id="cd05399">
    <property type="entry name" value="NT_Rel-Spo_like"/>
    <property type="match status" value="1"/>
</dbReference>
<dbReference type="InterPro" id="IPR043519">
    <property type="entry name" value="NT_sf"/>
</dbReference>
<dbReference type="UniPathway" id="UPA00908">
    <property type="reaction ID" value="UER00884"/>
</dbReference>
<comment type="pathway">
    <text evidence="1">Purine metabolism; ppGpp biosynthesis; ppGpp from GTP: step 1/2.</text>
</comment>
<dbReference type="PANTHER" id="PTHR47837:SF2">
    <property type="entry name" value="GTP PYROPHOSPHOKINASE YWAC"/>
    <property type="match status" value="1"/>
</dbReference>
<dbReference type="InterPro" id="IPR052366">
    <property type="entry name" value="GTP_Pyrophosphokinase"/>
</dbReference>
<evidence type="ECO:0000313" key="3">
    <source>
        <dbReference type="EMBL" id="ADL03152.1"/>
    </source>
</evidence>
<organism evidence="3 4">
    <name type="scientific">Lacrimispora saccharolytica (strain ATCC 35040 / DSM 2544 / NRCC 2533 / WM1)</name>
    <name type="common">Clostridium saccharolyticum</name>
    <dbReference type="NCBI Taxonomy" id="610130"/>
    <lineage>
        <taxon>Bacteria</taxon>
        <taxon>Bacillati</taxon>
        <taxon>Bacillota</taxon>
        <taxon>Clostridia</taxon>
        <taxon>Lachnospirales</taxon>
        <taxon>Lachnospiraceae</taxon>
        <taxon>Lacrimispora</taxon>
    </lineage>
</organism>
<dbReference type="KEGG" id="csh:Closa_0516"/>
<evidence type="ECO:0000256" key="1">
    <source>
        <dbReference type="ARBA" id="ARBA00004976"/>
    </source>
</evidence>
<evidence type="ECO:0000313" key="4">
    <source>
        <dbReference type="Proteomes" id="UP000001662"/>
    </source>
</evidence>
<dbReference type="InterPro" id="IPR007685">
    <property type="entry name" value="RelA_SpoT"/>
</dbReference>
<dbReference type="HOGENOM" id="CLU_077095_0_0_9"/>
<gene>
    <name evidence="3" type="ordered locus">Closa_0516</name>
</gene>
<proteinExistence type="predicted"/>
<dbReference type="STRING" id="610130.Closa_0516"/>
<dbReference type="eggNOG" id="COG2357">
    <property type="taxonomic scope" value="Bacteria"/>
</dbReference>
<accession>D9R439</accession>
<dbReference type="Gene3D" id="3.30.460.10">
    <property type="entry name" value="Beta Polymerase, domain 2"/>
    <property type="match status" value="1"/>
</dbReference>
<dbReference type="Gene3D" id="1.10.287.860">
    <property type="entry name" value="Nucleotidyltransferase"/>
    <property type="match status" value="1"/>
</dbReference>
<dbReference type="SMART" id="SM00954">
    <property type="entry name" value="RelA_SpoT"/>
    <property type="match status" value="1"/>
</dbReference>
<protein>
    <submittedName>
        <fullName evidence="3">RelA/SpoT domain protein</fullName>
    </submittedName>
</protein>